<dbReference type="AlphaFoldDB" id="A0A382TJU9"/>
<sequence length="301" mass="30800">GIAEGECDCEGNVLDCAGVCGGGAEVDDFNLCGNNNLLQGAINAADCGAELNIPEGDYDESIVIHKCITLIGESDDRGRRRILQGTDIDFNERDNDDCDCDDVTLIGIEFYSESDESGGALSVSSEVGSLTITDGLFDGNAGGYAFTGSDIGSLEVSGSSFINSTGVSITGGSVVNHQINESSFTNNSHNMDVSEDCDGTLDATYNWWGSSEGPGDSVTGDVNYAPWYISEGMTEAVTLDECGVWGGSGIPEGDCDCDGNVLDCAGACGGSTVIDQCGVCGGSGIAEGECDCEGNVLDCAG</sequence>
<dbReference type="SUPFAM" id="SSF51126">
    <property type="entry name" value="Pectin lyase-like"/>
    <property type="match status" value="1"/>
</dbReference>
<dbReference type="InterPro" id="IPR011050">
    <property type="entry name" value="Pectin_lyase_fold/virulence"/>
</dbReference>
<gene>
    <name evidence="1" type="ORF">METZ01_LOCUS374562</name>
</gene>
<reference evidence="1" key="1">
    <citation type="submission" date="2018-05" db="EMBL/GenBank/DDBJ databases">
        <authorList>
            <person name="Lanie J.A."/>
            <person name="Ng W.-L."/>
            <person name="Kazmierczak K.M."/>
            <person name="Andrzejewski T.M."/>
            <person name="Davidsen T.M."/>
            <person name="Wayne K.J."/>
            <person name="Tettelin H."/>
            <person name="Glass J.I."/>
            <person name="Rusch D."/>
            <person name="Podicherti R."/>
            <person name="Tsui H.-C.T."/>
            <person name="Winkler M.E."/>
        </authorList>
    </citation>
    <scope>NUCLEOTIDE SEQUENCE</scope>
</reference>
<evidence type="ECO:0008006" key="2">
    <source>
        <dbReference type="Google" id="ProtNLM"/>
    </source>
</evidence>
<name>A0A382TJU9_9ZZZZ</name>
<feature type="non-terminal residue" evidence="1">
    <location>
        <position position="301"/>
    </location>
</feature>
<organism evidence="1">
    <name type="scientific">marine metagenome</name>
    <dbReference type="NCBI Taxonomy" id="408172"/>
    <lineage>
        <taxon>unclassified sequences</taxon>
        <taxon>metagenomes</taxon>
        <taxon>ecological metagenomes</taxon>
    </lineage>
</organism>
<protein>
    <recommendedName>
        <fullName evidence="2">Right handed beta helix domain-containing protein</fullName>
    </recommendedName>
</protein>
<feature type="non-terminal residue" evidence="1">
    <location>
        <position position="1"/>
    </location>
</feature>
<proteinExistence type="predicted"/>
<dbReference type="EMBL" id="UINC01136757">
    <property type="protein sequence ID" value="SVD21708.1"/>
    <property type="molecule type" value="Genomic_DNA"/>
</dbReference>
<accession>A0A382TJU9</accession>
<evidence type="ECO:0000313" key="1">
    <source>
        <dbReference type="EMBL" id="SVD21708.1"/>
    </source>
</evidence>